<accession>A0A8R1YWV3</accession>
<reference evidence="2" key="1">
    <citation type="journal article" date="2008" name="Nat. Genet.">
        <title>The Pristionchus pacificus genome provides a unique perspective on nematode lifestyle and parasitism.</title>
        <authorList>
            <person name="Dieterich C."/>
            <person name="Clifton S.W."/>
            <person name="Schuster L.N."/>
            <person name="Chinwalla A."/>
            <person name="Delehaunty K."/>
            <person name="Dinkelacker I."/>
            <person name="Fulton L."/>
            <person name="Fulton R."/>
            <person name="Godfrey J."/>
            <person name="Minx P."/>
            <person name="Mitreva M."/>
            <person name="Roeseler W."/>
            <person name="Tian H."/>
            <person name="Witte H."/>
            <person name="Yang S.P."/>
            <person name="Wilson R.K."/>
            <person name="Sommer R.J."/>
        </authorList>
    </citation>
    <scope>NUCLEOTIDE SEQUENCE [LARGE SCALE GENOMIC DNA]</scope>
    <source>
        <strain evidence="2">PS312</strain>
    </source>
</reference>
<keyword evidence="2" id="KW-1185">Reference proteome</keyword>
<accession>A0A2A6CJG7</accession>
<gene>
    <name evidence="1" type="primary">WBGene00279706</name>
</gene>
<evidence type="ECO:0000313" key="2">
    <source>
        <dbReference type="Proteomes" id="UP000005239"/>
    </source>
</evidence>
<evidence type="ECO:0000313" key="1">
    <source>
        <dbReference type="EnsemblMetazoa" id="PPA41337.1"/>
    </source>
</evidence>
<sequence>MHRSRYDIGWTRERGVAFKLPETELMHVLIAAAIVGVSGSFVYTMIPFFHMFYALGRDTSKSEQTKILIRQSLRRLLVQLNVPFLFVTVPLIVICTQAGHRCFPFSEQAFVLTQGSGKNVRT</sequence>
<name>A0A2A6CJG7_PRIPA</name>
<dbReference type="AlphaFoldDB" id="A0A2A6CJG7"/>
<organism evidence="1 2">
    <name type="scientific">Pristionchus pacificus</name>
    <name type="common">Parasitic nematode worm</name>
    <dbReference type="NCBI Taxonomy" id="54126"/>
    <lineage>
        <taxon>Eukaryota</taxon>
        <taxon>Metazoa</taxon>
        <taxon>Ecdysozoa</taxon>
        <taxon>Nematoda</taxon>
        <taxon>Chromadorea</taxon>
        <taxon>Rhabditida</taxon>
        <taxon>Rhabditina</taxon>
        <taxon>Diplogasteromorpha</taxon>
        <taxon>Diplogasteroidea</taxon>
        <taxon>Neodiplogasteridae</taxon>
        <taxon>Pristionchus</taxon>
    </lineage>
</organism>
<dbReference type="EnsemblMetazoa" id="PPA41337.1">
    <property type="protein sequence ID" value="PPA41337.1"/>
    <property type="gene ID" value="WBGene00279706"/>
</dbReference>
<dbReference type="InterPro" id="IPR019422">
    <property type="entry name" value="7TM_GPCR_serpentine_rcpt_Srh"/>
</dbReference>
<dbReference type="Proteomes" id="UP000005239">
    <property type="component" value="Unassembled WGS sequence"/>
</dbReference>
<proteinExistence type="predicted"/>
<dbReference type="Pfam" id="PF10318">
    <property type="entry name" value="7TM_GPCR_Srh"/>
    <property type="match status" value="1"/>
</dbReference>
<reference evidence="1" key="2">
    <citation type="submission" date="2022-06" db="UniProtKB">
        <authorList>
            <consortium name="EnsemblMetazoa"/>
        </authorList>
    </citation>
    <scope>IDENTIFICATION</scope>
    <source>
        <strain evidence="1">PS312</strain>
    </source>
</reference>
<protein>
    <submittedName>
        <fullName evidence="1">G protein-coupled receptor</fullName>
    </submittedName>
</protein>